<comment type="caution">
    <text evidence="3">The sequence shown here is derived from an EMBL/GenBank/DDBJ whole genome shotgun (WGS) entry which is preliminary data.</text>
</comment>
<sequence>MTQSNARARREARQRGGQPPSPFTGFDLGIDRVLLYNPGVLKMFGLFLPAFFTFWRFFLAFEQQSNRPFMPFLDFAYPVIPGAPMPWGRWLFFMAIVLVFMAGSYRRLPRNLIENFQRANVTTVVAFWYSWFAFLGLFWIQFPFGP</sequence>
<keyword evidence="2" id="KW-1133">Transmembrane helix</keyword>
<organism evidence="3 4">
    <name type="scientific">candidate division WWE3 bacterium GW2011_GWB1_41_6</name>
    <dbReference type="NCBI Taxonomy" id="1619112"/>
    <lineage>
        <taxon>Bacteria</taxon>
        <taxon>Katanobacteria</taxon>
    </lineage>
</organism>
<protein>
    <submittedName>
        <fullName evidence="3">Uncharacterized protein</fullName>
    </submittedName>
</protein>
<keyword evidence="2" id="KW-0812">Transmembrane</keyword>
<evidence type="ECO:0000313" key="4">
    <source>
        <dbReference type="Proteomes" id="UP000034163"/>
    </source>
</evidence>
<feature type="transmembrane region" description="Helical" evidence="2">
    <location>
        <begin position="87"/>
        <end position="108"/>
    </location>
</feature>
<feature type="region of interest" description="Disordered" evidence="1">
    <location>
        <begin position="1"/>
        <end position="23"/>
    </location>
</feature>
<gene>
    <name evidence="3" type="ORF">UU72_C0009G0019</name>
</gene>
<name>A0A0G0WXS7_UNCKA</name>
<proteinExistence type="predicted"/>
<reference evidence="3 4" key="1">
    <citation type="journal article" date="2015" name="Nature">
        <title>rRNA introns, odd ribosomes, and small enigmatic genomes across a large radiation of phyla.</title>
        <authorList>
            <person name="Brown C.T."/>
            <person name="Hug L.A."/>
            <person name="Thomas B.C."/>
            <person name="Sharon I."/>
            <person name="Castelle C.J."/>
            <person name="Singh A."/>
            <person name="Wilkins M.J."/>
            <person name="Williams K.H."/>
            <person name="Banfield J.F."/>
        </authorList>
    </citation>
    <scope>NUCLEOTIDE SEQUENCE [LARGE SCALE GENOMIC DNA]</scope>
</reference>
<dbReference type="EMBL" id="LCBS01000009">
    <property type="protein sequence ID" value="KKS16977.1"/>
    <property type="molecule type" value="Genomic_DNA"/>
</dbReference>
<feature type="transmembrane region" description="Helical" evidence="2">
    <location>
        <begin position="40"/>
        <end position="61"/>
    </location>
</feature>
<feature type="transmembrane region" description="Helical" evidence="2">
    <location>
        <begin position="120"/>
        <end position="140"/>
    </location>
</feature>
<evidence type="ECO:0000256" key="2">
    <source>
        <dbReference type="SAM" id="Phobius"/>
    </source>
</evidence>
<keyword evidence="2" id="KW-0472">Membrane</keyword>
<evidence type="ECO:0000313" key="3">
    <source>
        <dbReference type="EMBL" id="KKS16977.1"/>
    </source>
</evidence>
<dbReference type="Proteomes" id="UP000034163">
    <property type="component" value="Unassembled WGS sequence"/>
</dbReference>
<dbReference type="AlphaFoldDB" id="A0A0G0WXS7"/>
<accession>A0A0G0WXS7</accession>
<evidence type="ECO:0000256" key="1">
    <source>
        <dbReference type="SAM" id="MobiDB-lite"/>
    </source>
</evidence>